<gene>
    <name evidence="2" type="ORF">GL286_00870</name>
</gene>
<feature type="signal peptide" evidence="1">
    <location>
        <begin position="1"/>
        <end position="22"/>
    </location>
</feature>
<dbReference type="OrthoDB" id="7778781at2"/>
<dbReference type="Proteomes" id="UP000478183">
    <property type="component" value="Unassembled WGS sequence"/>
</dbReference>
<evidence type="ECO:0000313" key="2">
    <source>
        <dbReference type="EMBL" id="MTH76278.1"/>
    </source>
</evidence>
<keyword evidence="3" id="KW-1185">Reference proteome</keyword>
<dbReference type="RefSeq" id="WP_155093667.1">
    <property type="nucleotide sequence ID" value="NZ_WMIE01000001.1"/>
</dbReference>
<protein>
    <recommendedName>
        <fullName evidence="4">DUF2946 domain-containing protein</fullName>
    </recommendedName>
</protein>
<dbReference type="EMBL" id="WMIE01000001">
    <property type="protein sequence ID" value="MTH76278.1"/>
    <property type="molecule type" value="Genomic_DNA"/>
</dbReference>
<accession>A0A6L6J4V8</accession>
<proteinExistence type="predicted"/>
<comment type="caution">
    <text evidence="2">The sequence shown here is derived from an EMBL/GenBank/DDBJ whole genome shotgun (WGS) entry which is preliminary data.</text>
</comment>
<name>A0A6L6J4V8_9RHOB</name>
<dbReference type="AlphaFoldDB" id="A0A6L6J4V8"/>
<feature type="chain" id="PRO_5026923853" description="DUF2946 domain-containing protein" evidence="1">
    <location>
        <begin position="23"/>
        <end position="119"/>
    </location>
</feature>
<evidence type="ECO:0008006" key="4">
    <source>
        <dbReference type="Google" id="ProtNLM"/>
    </source>
</evidence>
<keyword evidence="1" id="KW-0732">Signal</keyword>
<organism evidence="2 3">
    <name type="scientific">Paracoccus aestuariivivens</name>
    <dbReference type="NCBI Taxonomy" id="1820333"/>
    <lineage>
        <taxon>Bacteria</taxon>
        <taxon>Pseudomonadati</taxon>
        <taxon>Pseudomonadota</taxon>
        <taxon>Alphaproteobacteria</taxon>
        <taxon>Rhodobacterales</taxon>
        <taxon>Paracoccaceae</taxon>
        <taxon>Paracoccus</taxon>
    </lineage>
</organism>
<evidence type="ECO:0000313" key="3">
    <source>
        <dbReference type="Proteomes" id="UP000478183"/>
    </source>
</evidence>
<sequence>MLALVLLIPFLCSSLVMSGAMPAVDTEGRVTVILCGSDTPIEMALAADGTVEPISEKNPNQPHQPCIWSSHAQHALNAVQPVVLPSRNSRGQEFALARAALPVLPGPVPPIARGPPVRM</sequence>
<evidence type="ECO:0000256" key="1">
    <source>
        <dbReference type="SAM" id="SignalP"/>
    </source>
</evidence>
<reference evidence="2 3" key="1">
    <citation type="submission" date="2019-11" db="EMBL/GenBank/DDBJ databases">
        <authorList>
            <person name="Dong K."/>
        </authorList>
    </citation>
    <scope>NUCLEOTIDE SEQUENCE [LARGE SCALE GENOMIC DNA]</scope>
    <source>
        <strain evidence="2 3">NBRC 111993</strain>
    </source>
</reference>